<dbReference type="PANTHER" id="PTHR12599:SF0">
    <property type="entry name" value="PTERIN-4-ALPHA-CARBINOLAMINE DEHYDRATASE"/>
    <property type="match status" value="1"/>
</dbReference>
<dbReference type="CDD" id="cd00914">
    <property type="entry name" value="PCD_DCoH_subfamily_b"/>
    <property type="match status" value="1"/>
</dbReference>
<comment type="catalytic activity">
    <reaction evidence="1 4">
        <text>(4aS,6R)-4a-hydroxy-L-erythro-5,6,7,8-tetrahydrobiopterin = (6R)-L-erythro-6,7-dihydrobiopterin + H2O</text>
        <dbReference type="Rhea" id="RHEA:11920"/>
        <dbReference type="ChEBI" id="CHEBI:15377"/>
        <dbReference type="ChEBI" id="CHEBI:15642"/>
        <dbReference type="ChEBI" id="CHEBI:43120"/>
        <dbReference type="EC" id="4.2.1.96"/>
    </reaction>
</comment>
<dbReference type="InterPro" id="IPR036428">
    <property type="entry name" value="PCD_sf"/>
</dbReference>
<protein>
    <recommendedName>
        <fullName evidence="4">Putative pterin-4-alpha-carbinolamine dehydratase</fullName>
        <shortName evidence="4">PHS</shortName>
        <ecNumber evidence="4">4.2.1.96</ecNumber>
    </recommendedName>
    <alternativeName>
        <fullName evidence="4">4-alpha-hydroxy-tetrahydropterin dehydratase</fullName>
    </alternativeName>
    <alternativeName>
        <fullName evidence="4">Pterin carbinolamine dehydratase</fullName>
        <shortName evidence="4">PCD</shortName>
    </alternativeName>
</protein>
<dbReference type="SUPFAM" id="SSF55248">
    <property type="entry name" value="PCD-like"/>
    <property type="match status" value="1"/>
</dbReference>
<dbReference type="Pfam" id="PF01329">
    <property type="entry name" value="Pterin_4a"/>
    <property type="match status" value="1"/>
</dbReference>
<comment type="similarity">
    <text evidence="2 4">Belongs to the pterin-4-alpha-carbinolamine dehydratase family.</text>
</comment>
<name>A0A098TM41_9CYAN</name>
<dbReference type="NCBIfam" id="NF002018">
    <property type="entry name" value="PRK00823.1-3"/>
    <property type="match status" value="1"/>
</dbReference>
<evidence type="ECO:0000313" key="6">
    <source>
        <dbReference type="Proteomes" id="UP000030170"/>
    </source>
</evidence>
<dbReference type="Proteomes" id="UP000030170">
    <property type="component" value="Unassembled WGS sequence"/>
</dbReference>
<sequence>MSAPTRLSADEVNAALRDLNGWSLENGKLHRQFQFPSFIEAFGFMSSLALVAEAMGHHPEWFNVYNRVTIDLTTHDAGGITQKDLELAQRANQLAR</sequence>
<dbReference type="EC" id="4.2.1.96" evidence="4"/>
<gene>
    <name evidence="5" type="ORF">DO97_21215</name>
</gene>
<accession>A0A098TM41</accession>
<dbReference type="GO" id="GO:0008124">
    <property type="term" value="F:4-alpha-hydroxytetrahydrobiopterin dehydratase activity"/>
    <property type="evidence" value="ECO:0007669"/>
    <property type="project" value="UniProtKB-UniRule"/>
</dbReference>
<evidence type="ECO:0000256" key="2">
    <source>
        <dbReference type="ARBA" id="ARBA00006472"/>
    </source>
</evidence>
<evidence type="ECO:0000256" key="3">
    <source>
        <dbReference type="ARBA" id="ARBA00023239"/>
    </source>
</evidence>
<organism evidence="5 6">
    <name type="scientific">Neosynechococcus sphagnicola sy1</name>
    <dbReference type="NCBI Taxonomy" id="1497020"/>
    <lineage>
        <taxon>Bacteria</taxon>
        <taxon>Bacillati</taxon>
        <taxon>Cyanobacteriota</taxon>
        <taxon>Cyanophyceae</taxon>
        <taxon>Neosynechococcales</taxon>
        <taxon>Neosynechococcaceae</taxon>
        <taxon>Neosynechococcus</taxon>
    </lineage>
</organism>
<evidence type="ECO:0000256" key="1">
    <source>
        <dbReference type="ARBA" id="ARBA00001554"/>
    </source>
</evidence>
<keyword evidence="3 4" id="KW-0456">Lyase</keyword>
<dbReference type="AlphaFoldDB" id="A0A098TM41"/>
<reference evidence="5 6" key="1">
    <citation type="journal article" date="2014" name="Mol. Ecol.">
        <title>Evolution of Synechococcus.</title>
        <authorList>
            <person name="Dvorak P."/>
            <person name="Casamatta D."/>
            <person name="Hasler P."/>
            <person name="Poulickova A."/>
            <person name="Ondrej V."/>
            <person name="Sanges R."/>
        </authorList>
    </citation>
    <scope>NUCLEOTIDE SEQUENCE [LARGE SCALE GENOMIC DNA]</scope>
    <source>
        <strain evidence="5 6">CAUP A 1101</strain>
    </source>
</reference>
<keyword evidence="6" id="KW-1185">Reference proteome</keyword>
<dbReference type="InterPro" id="IPR001533">
    <property type="entry name" value="Pterin_deHydtase"/>
</dbReference>
<comment type="caution">
    <text evidence="5">The sequence shown here is derived from an EMBL/GenBank/DDBJ whole genome shotgun (WGS) entry which is preliminary data.</text>
</comment>
<dbReference type="EMBL" id="JJML01000009">
    <property type="protein sequence ID" value="KGF73331.1"/>
    <property type="molecule type" value="Genomic_DNA"/>
</dbReference>
<dbReference type="GO" id="GO:0006729">
    <property type="term" value="P:tetrahydrobiopterin biosynthetic process"/>
    <property type="evidence" value="ECO:0007669"/>
    <property type="project" value="InterPro"/>
</dbReference>
<proteinExistence type="inferred from homology"/>
<dbReference type="NCBIfam" id="NF002017">
    <property type="entry name" value="PRK00823.1-2"/>
    <property type="match status" value="1"/>
</dbReference>
<dbReference type="HAMAP" id="MF_00434">
    <property type="entry name" value="Pterin_4_alpha"/>
    <property type="match status" value="1"/>
</dbReference>
<dbReference type="PANTHER" id="PTHR12599">
    <property type="entry name" value="PTERIN-4-ALPHA-CARBINOLAMINE DEHYDRATASE"/>
    <property type="match status" value="1"/>
</dbReference>
<evidence type="ECO:0000313" key="5">
    <source>
        <dbReference type="EMBL" id="KGF73331.1"/>
    </source>
</evidence>
<dbReference type="OrthoDB" id="9794987at2"/>
<dbReference type="Gene3D" id="3.30.1360.20">
    <property type="entry name" value="Transcriptional coactivator/pterin dehydratase"/>
    <property type="match status" value="1"/>
</dbReference>
<evidence type="ECO:0000256" key="4">
    <source>
        <dbReference type="HAMAP-Rule" id="MF_00434"/>
    </source>
</evidence>